<dbReference type="AlphaFoldDB" id="A0A8X6YVW9"/>
<organism evidence="1 2">
    <name type="scientific">Trichonephila inaurata madagascariensis</name>
    <dbReference type="NCBI Taxonomy" id="2747483"/>
    <lineage>
        <taxon>Eukaryota</taxon>
        <taxon>Metazoa</taxon>
        <taxon>Ecdysozoa</taxon>
        <taxon>Arthropoda</taxon>
        <taxon>Chelicerata</taxon>
        <taxon>Arachnida</taxon>
        <taxon>Araneae</taxon>
        <taxon>Araneomorphae</taxon>
        <taxon>Entelegynae</taxon>
        <taxon>Araneoidea</taxon>
        <taxon>Nephilidae</taxon>
        <taxon>Trichonephila</taxon>
        <taxon>Trichonephila inaurata</taxon>
    </lineage>
</organism>
<comment type="caution">
    <text evidence="1">The sequence shown here is derived from an EMBL/GenBank/DDBJ whole genome shotgun (WGS) entry which is preliminary data.</text>
</comment>
<proteinExistence type="predicted"/>
<dbReference type="PANTHER" id="PTHR45786">
    <property type="entry name" value="DNA BINDING PROTEIN-LIKE"/>
    <property type="match status" value="1"/>
</dbReference>
<evidence type="ECO:0000313" key="2">
    <source>
        <dbReference type="Proteomes" id="UP000886998"/>
    </source>
</evidence>
<protein>
    <submittedName>
        <fullName evidence="1">Helitron_like_N domain-containing protein</fullName>
    </submittedName>
</protein>
<dbReference type="PANTHER" id="PTHR45786:SF74">
    <property type="entry name" value="ATP-DEPENDENT DNA HELICASE"/>
    <property type="match status" value="1"/>
</dbReference>
<evidence type="ECO:0000313" key="1">
    <source>
        <dbReference type="EMBL" id="GFY76709.1"/>
    </source>
</evidence>
<gene>
    <name evidence="1" type="primary">AVEN_12464_1</name>
    <name evidence="1" type="ORF">TNIN_274611</name>
</gene>
<dbReference type="OrthoDB" id="7698527at2759"/>
<reference evidence="1" key="1">
    <citation type="submission" date="2020-08" db="EMBL/GenBank/DDBJ databases">
        <title>Multicomponent nature underlies the extraordinary mechanical properties of spider dragline silk.</title>
        <authorList>
            <person name="Kono N."/>
            <person name="Nakamura H."/>
            <person name="Mori M."/>
            <person name="Yoshida Y."/>
            <person name="Ohtoshi R."/>
            <person name="Malay A.D."/>
            <person name="Moran D.A.P."/>
            <person name="Tomita M."/>
            <person name="Numata K."/>
            <person name="Arakawa K."/>
        </authorList>
    </citation>
    <scope>NUCLEOTIDE SEQUENCE</scope>
</reference>
<accession>A0A8X6YVW9</accession>
<sequence>MGAQIVAPTSRGAYCFRIQGQIYHRTSHLHPAQSGEEKFTQLYILDFDLATSRRMERRENSERYPELMRNIDEIIRRVKPFADAYKMMWELEQQVPCEGGHETSENVTMYISDEIFDSD</sequence>
<dbReference type="Proteomes" id="UP000886998">
    <property type="component" value="Unassembled WGS sequence"/>
</dbReference>
<name>A0A8X6YVW9_9ARAC</name>
<dbReference type="EMBL" id="BMAV01022105">
    <property type="protein sequence ID" value="GFY76709.1"/>
    <property type="molecule type" value="Genomic_DNA"/>
</dbReference>
<keyword evidence="2" id="KW-1185">Reference proteome</keyword>